<feature type="non-terminal residue" evidence="4">
    <location>
        <position position="61"/>
    </location>
</feature>
<dbReference type="PANTHER" id="PTHR45696:SF10">
    <property type="entry name" value="LARGE RIBOSOMAL SUBUNIT PROTEIN P1"/>
    <property type="match status" value="1"/>
</dbReference>
<keyword evidence="3" id="KW-0687">Ribonucleoprotein</keyword>
<sequence>MSIAERAVAYATLILADDEVAITADKLDAITKAAGINVESIYSTLFAKAFQGKDLNDILLN</sequence>
<accession>A0A9W7Y5S7</accession>
<name>A0A9W7Y5S7_9FUNG</name>
<reference evidence="4" key="1">
    <citation type="submission" date="2022-07" db="EMBL/GenBank/DDBJ databases">
        <title>Phylogenomic reconstructions and comparative analyses of Kickxellomycotina fungi.</title>
        <authorList>
            <person name="Reynolds N.K."/>
            <person name="Stajich J.E."/>
            <person name="Barry K."/>
            <person name="Grigoriev I.V."/>
            <person name="Crous P."/>
            <person name="Smith M.E."/>
        </authorList>
    </citation>
    <scope>NUCLEOTIDE SEQUENCE</scope>
    <source>
        <strain evidence="4">BCRC 34381</strain>
    </source>
</reference>
<evidence type="ECO:0000256" key="3">
    <source>
        <dbReference type="ARBA" id="ARBA00023274"/>
    </source>
</evidence>
<keyword evidence="5" id="KW-1185">Reference proteome</keyword>
<comment type="caution">
    <text evidence="4">The sequence shown here is derived from an EMBL/GenBank/DDBJ whole genome shotgun (WGS) entry which is preliminary data.</text>
</comment>
<evidence type="ECO:0000313" key="5">
    <source>
        <dbReference type="Proteomes" id="UP001143981"/>
    </source>
</evidence>
<dbReference type="GO" id="GO:0030295">
    <property type="term" value="F:protein kinase activator activity"/>
    <property type="evidence" value="ECO:0007669"/>
    <property type="project" value="TreeGrafter"/>
</dbReference>
<dbReference type="Gene3D" id="1.10.10.1410">
    <property type="match status" value="1"/>
</dbReference>
<dbReference type="EMBL" id="JANBOI010000762">
    <property type="protein sequence ID" value="KAJ1728679.1"/>
    <property type="molecule type" value="Genomic_DNA"/>
</dbReference>
<dbReference type="InterPro" id="IPR038716">
    <property type="entry name" value="P1/P2_N_sf"/>
</dbReference>
<evidence type="ECO:0000256" key="2">
    <source>
        <dbReference type="ARBA" id="ARBA00022980"/>
    </source>
</evidence>
<dbReference type="Proteomes" id="UP001143981">
    <property type="component" value="Unassembled WGS sequence"/>
</dbReference>
<comment type="similarity">
    <text evidence="1">Belongs to the eukaryotic ribosomal protein P1/P2 family.</text>
</comment>
<dbReference type="GO" id="GO:0022625">
    <property type="term" value="C:cytosolic large ribosomal subunit"/>
    <property type="evidence" value="ECO:0007669"/>
    <property type="project" value="TreeGrafter"/>
</dbReference>
<dbReference type="CDD" id="cd05831">
    <property type="entry name" value="Ribosomal_P1"/>
    <property type="match status" value="1"/>
</dbReference>
<dbReference type="GO" id="GO:0003735">
    <property type="term" value="F:structural constituent of ribosome"/>
    <property type="evidence" value="ECO:0007669"/>
    <property type="project" value="TreeGrafter"/>
</dbReference>
<dbReference type="Pfam" id="PF00428">
    <property type="entry name" value="Ribosomal_60s"/>
    <property type="match status" value="1"/>
</dbReference>
<dbReference type="FunFam" id="1.10.10.1410:FF:000001">
    <property type="entry name" value="60S acidic ribosomal protein P1"/>
    <property type="match status" value="1"/>
</dbReference>
<evidence type="ECO:0000256" key="1">
    <source>
        <dbReference type="ARBA" id="ARBA00005436"/>
    </source>
</evidence>
<dbReference type="OrthoDB" id="2194681at2759"/>
<dbReference type="GO" id="GO:0002181">
    <property type="term" value="P:cytoplasmic translation"/>
    <property type="evidence" value="ECO:0007669"/>
    <property type="project" value="TreeGrafter"/>
</dbReference>
<organism evidence="4 5">
    <name type="scientific">Coemansia biformis</name>
    <dbReference type="NCBI Taxonomy" id="1286918"/>
    <lineage>
        <taxon>Eukaryota</taxon>
        <taxon>Fungi</taxon>
        <taxon>Fungi incertae sedis</taxon>
        <taxon>Zoopagomycota</taxon>
        <taxon>Kickxellomycotina</taxon>
        <taxon>Kickxellomycetes</taxon>
        <taxon>Kickxellales</taxon>
        <taxon>Kickxellaceae</taxon>
        <taxon>Coemansia</taxon>
    </lineage>
</organism>
<dbReference type="GO" id="GO:0043021">
    <property type="term" value="F:ribonucleoprotein complex binding"/>
    <property type="evidence" value="ECO:0007669"/>
    <property type="project" value="TreeGrafter"/>
</dbReference>
<evidence type="ECO:0000313" key="4">
    <source>
        <dbReference type="EMBL" id="KAJ1728679.1"/>
    </source>
</evidence>
<proteinExistence type="inferred from homology"/>
<dbReference type="AlphaFoldDB" id="A0A9W7Y5S7"/>
<gene>
    <name evidence="4" type="ORF">LPJ61_003908</name>
</gene>
<dbReference type="PANTHER" id="PTHR45696">
    <property type="entry name" value="60S ACIDIC RIBOSOMAL PROTEIN P1"/>
    <property type="match status" value="1"/>
</dbReference>
<protein>
    <submittedName>
        <fullName evidence="4">Uncharacterized protein</fullName>
    </submittedName>
</protein>
<keyword evidence="2" id="KW-0689">Ribosomal protein</keyword>